<reference evidence="1 2" key="1">
    <citation type="submission" date="2019-12" db="EMBL/GenBank/DDBJ databases">
        <title>Shewanella insulae sp. nov., isolated from a tidal flat.</title>
        <authorList>
            <person name="Yoon J.-H."/>
        </authorList>
    </citation>
    <scope>NUCLEOTIDE SEQUENCE [LARGE SCALE GENOMIC DNA]</scope>
    <source>
        <strain evidence="1 2">JBTF-M18</strain>
    </source>
</reference>
<dbReference type="Gene3D" id="2.60.120.1140">
    <property type="entry name" value="Protein of unknown function DUF192"/>
    <property type="match status" value="1"/>
</dbReference>
<dbReference type="EMBL" id="WRPA01000012">
    <property type="protein sequence ID" value="MXR69797.1"/>
    <property type="molecule type" value="Genomic_DNA"/>
</dbReference>
<comment type="caution">
    <text evidence="1">The sequence shown here is derived from an EMBL/GenBank/DDBJ whole genome shotgun (WGS) entry which is preliminary data.</text>
</comment>
<proteinExistence type="predicted"/>
<organism evidence="1 2">
    <name type="scientific">Shewanella insulae</name>
    <dbReference type="NCBI Taxonomy" id="2681496"/>
    <lineage>
        <taxon>Bacteria</taxon>
        <taxon>Pseudomonadati</taxon>
        <taxon>Pseudomonadota</taxon>
        <taxon>Gammaproteobacteria</taxon>
        <taxon>Alteromonadales</taxon>
        <taxon>Shewanellaceae</taxon>
        <taxon>Shewanella</taxon>
    </lineage>
</organism>
<dbReference type="PANTHER" id="PTHR37953">
    <property type="entry name" value="UPF0127 PROTEIN MJ1496"/>
    <property type="match status" value="1"/>
</dbReference>
<dbReference type="InterPro" id="IPR003795">
    <property type="entry name" value="DUF192"/>
</dbReference>
<dbReference type="RefSeq" id="WP_160797237.1">
    <property type="nucleotide sequence ID" value="NZ_JAKEVE010000005.1"/>
</dbReference>
<name>A0A6L7HZS8_9GAMM</name>
<gene>
    <name evidence="1" type="ORF">GNT65_14135</name>
</gene>
<dbReference type="PANTHER" id="PTHR37953:SF1">
    <property type="entry name" value="UPF0127 PROTEIN MJ1496"/>
    <property type="match status" value="1"/>
</dbReference>
<protein>
    <submittedName>
        <fullName evidence="1">DUF192 domain-containing protein</fullName>
    </submittedName>
</protein>
<evidence type="ECO:0000313" key="1">
    <source>
        <dbReference type="EMBL" id="MXR69797.1"/>
    </source>
</evidence>
<dbReference type="AlphaFoldDB" id="A0A6L7HZS8"/>
<keyword evidence="2" id="KW-1185">Reference proteome</keyword>
<dbReference type="Proteomes" id="UP000474778">
    <property type="component" value="Unassembled WGS sequence"/>
</dbReference>
<dbReference type="InterPro" id="IPR038695">
    <property type="entry name" value="Saro_0823-like_sf"/>
</dbReference>
<dbReference type="Pfam" id="PF02643">
    <property type="entry name" value="DUF192"/>
    <property type="match status" value="1"/>
</dbReference>
<sequence length="114" mass="12756">MKKTKMKTPDGQAINEVFVADTPWLRLRGLLGRRPLSNEQGMLIAPCNSVHTLGMRYALDIVYLNKNNKVLKITRDLKPWRSSACRGATQVLELAAGNSTHKQIKPGDILTWAN</sequence>
<evidence type="ECO:0000313" key="2">
    <source>
        <dbReference type="Proteomes" id="UP000474778"/>
    </source>
</evidence>
<accession>A0A6L7HZS8</accession>